<gene>
    <name evidence="2" type="ORF">PMG11_07535</name>
</gene>
<evidence type="ECO:0000313" key="2">
    <source>
        <dbReference type="EMBL" id="CEJ58890.1"/>
    </source>
</evidence>
<dbReference type="Gene3D" id="3.40.50.720">
    <property type="entry name" value="NAD(P)-binding Rossmann-like Domain"/>
    <property type="match status" value="1"/>
</dbReference>
<dbReference type="AlphaFoldDB" id="A0A0F7TU25"/>
<dbReference type="InterPro" id="IPR036291">
    <property type="entry name" value="NAD(P)-bd_dom_sf"/>
</dbReference>
<dbReference type="Pfam" id="PF13602">
    <property type="entry name" value="ADH_zinc_N_2"/>
    <property type="match status" value="1"/>
</dbReference>
<dbReference type="CDD" id="cd05289">
    <property type="entry name" value="MDR_like_2"/>
    <property type="match status" value="1"/>
</dbReference>
<feature type="domain" description="Enoyl reductase (ER)" evidence="1">
    <location>
        <begin position="15"/>
        <end position="330"/>
    </location>
</feature>
<sequence>MPLPSTMRTLIQPRAESKDLSLIMKKLPVANLSQGEHLIRVHACAPCAGELLWPKNFPPPQPRELVPCPDISGTVISAPTDSPFKPGDAVYARTNYIRPSNARDYTIGVTDELAHKPEKLSWIEAAAIPVSAETAWQILFIHAGVFTGEETDFSAAQKSWSGKRVLVTAASGGVGMWVTQLASLLGADVVGTCGPENMALVKSLGAKEVLNYRTTSLRDWAKQPGNKVDVVIDCIGRKSLEEAWWVVRDGGIILSIFQPPNQVCPVDYGGQAVKDVFFVMEPSRKHLEQITKLVNEGKCRPMVDSVWPLEQFEEAFKRLDGGHSRGKIVFDLSLNQ</sequence>
<dbReference type="PANTHER" id="PTHR44013:SF5">
    <property type="entry name" value="OXIDOREDUCTASE, PUTATIVE (AFU_ORTHOLOGUE AFUA_5G01290)-RELATED"/>
    <property type="match status" value="1"/>
</dbReference>
<reference evidence="3" key="1">
    <citation type="journal article" date="2015" name="Genome Announc.">
        <title>Draft genome sequence of the fungus Penicillium brasilianum MG11.</title>
        <authorList>
            <person name="Horn F."/>
            <person name="Linde J."/>
            <person name="Mattern D.J."/>
            <person name="Walther G."/>
            <person name="Guthke R."/>
            <person name="Brakhage A.A."/>
            <person name="Valiante V."/>
        </authorList>
    </citation>
    <scope>NUCLEOTIDE SEQUENCE [LARGE SCALE GENOMIC DNA]</scope>
    <source>
        <strain evidence="3">MG11</strain>
    </source>
</reference>
<dbReference type="Proteomes" id="UP000042958">
    <property type="component" value="Unassembled WGS sequence"/>
</dbReference>
<dbReference type="InterPro" id="IPR013154">
    <property type="entry name" value="ADH-like_N"/>
</dbReference>
<keyword evidence="3" id="KW-1185">Reference proteome</keyword>
<dbReference type="GO" id="GO:0016491">
    <property type="term" value="F:oxidoreductase activity"/>
    <property type="evidence" value="ECO:0007669"/>
    <property type="project" value="InterPro"/>
</dbReference>
<dbReference type="PROSITE" id="PS01162">
    <property type="entry name" value="QOR_ZETA_CRYSTAL"/>
    <property type="match status" value="1"/>
</dbReference>
<name>A0A0F7TU25_PENBI</name>
<organism evidence="2 3">
    <name type="scientific">Penicillium brasilianum</name>
    <dbReference type="NCBI Taxonomy" id="104259"/>
    <lineage>
        <taxon>Eukaryota</taxon>
        <taxon>Fungi</taxon>
        <taxon>Dikarya</taxon>
        <taxon>Ascomycota</taxon>
        <taxon>Pezizomycotina</taxon>
        <taxon>Eurotiomycetes</taxon>
        <taxon>Eurotiomycetidae</taxon>
        <taxon>Eurotiales</taxon>
        <taxon>Aspergillaceae</taxon>
        <taxon>Penicillium</taxon>
    </lineage>
</organism>
<dbReference type="PANTHER" id="PTHR44013">
    <property type="entry name" value="ZINC-TYPE ALCOHOL DEHYDROGENASE-LIKE PROTEIN C16A3.02C"/>
    <property type="match status" value="1"/>
</dbReference>
<dbReference type="STRING" id="104259.A0A0F7TU25"/>
<dbReference type="OrthoDB" id="3509362at2759"/>
<evidence type="ECO:0000259" key="1">
    <source>
        <dbReference type="SMART" id="SM00829"/>
    </source>
</evidence>
<dbReference type="InterPro" id="IPR002364">
    <property type="entry name" value="Quin_OxRdtase/zeta-crystal_CS"/>
</dbReference>
<dbReference type="SMART" id="SM00829">
    <property type="entry name" value="PKS_ER"/>
    <property type="match status" value="1"/>
</dbReference>
<accession>A0A0F7TU25</accession>
<dbReference type="EMBL" id="CDHK01000006">
    <property type="protein sequence ID" value="CEJ58890.1"/>
    <property type="molecule type" value="Genomic_DNA"/>
</dbReference>
<dbReference type="SUPFAM" id="SSF51735">
    <property type="entry name" value="NAD(P)-binding Rossmann-fold domains"/>
    <property type="match status" value="1"/>
</dbReference>
<evidence type="ECO:0000313" key="3">
    <source>
        <dbReference type="Proteomes" id="UP000042958"/>
    </source>
</evidence>
<dbReference type="Pfam" id="PF08240">
    <property type="entry name" value="ADH_N"/>
    <property type="match status" value="1"/>
</dbReference>
<protein>
    <recommendedName>
        <fullName evidence="1">Enoyl reductase (ER) domain-containing protein</fullName>
    </recommendedName>
</protein>
<dbReference type="InterPro" id="IPR011032">
    <property type="entry name" value="GroES-like_sf"/>
</dbReference>
<dbReference type="InterPro" id="IPR020843">
    <property type="entry name" value="ER"/>
</dbReference>
<proteinExistence type="predicted"/>
<dbReference type="InterPro" id="IPR052733">
    <property type="entry name" value="Chloroplast_QOR"/>
</dbReference>
<dbReference type="GO" id="GO:0008270">
    <property type="term" value="F:zinc ion binding"/>
    <property type="evidence" value="ECO:0007669"/>
    <property type="project" value="InterPro"/>
</dbReference>
<dbReference type="Gene3D" id="3.90.180.10">
    <property type="entry name" value="Medium-chain alcohol dehydrogenases, catalytic domain"/>
    <property type="match status" value="1"/>
</dbReference>
<dbReference type="SUPFAM" id="SSF50129">
    <property type="entry name" value="GroES-like"/>
    <property type="match status" value="1"/>
</dbReference>